<protein>
    <recommendedName>
        <fullName evidence="3">SipW-cognate class signal peptide</fullName>
    </recommendedName>
</protein>
<comment type="caution">
    <text evidence="1">The sequence shown here is derived from an EMBL/GenBank/DDBJ whole genome shotgun (WGS) entry which is preliminary data.</text>
</comment>
<proteinExistence type="predicted"/>
<keyword evidence="2" id="KW-1185">Reference proteome</keyword>
<gene>
    <name evidence="1" type="ORF">LKD37_11925</name>
</gene>
<dbReference type="EMBL" id="JAJEPW010000039">
    <property type="protein sequence ID" value="MCC2130208.1"/>
    <property type="molecule type" value="Genomic_DNA"/>
</dbReference>
<organism evidence="1 2">
    <name type="scientific">Brotocaccenecus cirricatena</name>
    <dbReference type="NCBI Taxonomy" id="3064195"/>
    <lineage>
        <taxon>Bacteria</taxon>
        <taxon>Bacillati</taxon>
        <taxon>Bacillota</taxon>
        <taxon>Clostridia</taxon>
        <taxon>Eubacteriales</taxon>
        <taxon>Oscillospiraceae</taxon>
        <taxon>Brotocaccenecus</taxon>
    </lineage>
</organism>
<dbReference type="AlphaFoldDB" id="A0AAE3AHR9"/>
<accession>A0AAE3AHR9</accession>
<reference evidence="1" key="1">
    <citation type="submission" date="2021-10" db="EMBL/GenBank/DDBJ databases">
        <title>Anaerobic single-cell dispensing facilitates the cultivation of human gut bacteria.</title>
        <authorList>
            <person name="Afrizal A."/>
        </authorList>
    </citation>
    <scope>NUCLEOTIDE SEQUENCE</scope>
    <source>
        <strain evidence="1">CLA-AA-H272</strain>
    </source>
</reference>
<evidence type="ECO:0008006" key="3">
    <source>
        <dbReference type="Google" id="ProtNLM"/>
    </source>
</evidence>
<sequence length="188" mass="20411">MKKKGLALFLALTLLVVGVVAGTLAWLTAKSDVVTNTFTTSDIKVELKETTGTEYKMIPGYTISKNPKATVLAGSEECYLFVKLDKSASFDTYLEYVIADGWTKLDGVDTVYYRVVDGTTNQIGTPYSVLKDDQVTVKGSVTKEQMNALDAEGAVKPTLTITAYASQLHKNATETFSASEAWNNIANK</sequence>
<name>A0AAE3AHR9_9FIRM</name>
<evidence type="ECO:0000313" key="2">
    <source>
        <dbReference type="Proteomes" id="UP001199319"/>
    </source>
</evidence>
<dbReference type="RefSeq" id="WP_302929425.1">
    <property type="nucleotide sequence ID" value="NZ_JAJEPW010000039.1"/>
</dbReference>
<evidence type="ECO:0000313" key="1">
    <source>
        <dbReference type="EMBL" id="MCC2130208.1"/>
    </source>
</evidence>
<dbReference type="Proteomes" id="UP001199319">
    <property type="component" value="Unassembled WGS sequence"/>
</dbReference>